<proteinExistence type="predicted"/>
<dbReference type="RefSeq" id="WP_131581622.1">
    <property type="nucleotide sequence ID" value="NZ_SJZJ01000003.1"/>
</dbReference>
<feature type="transmembrane region" description="Helical" evidence="2">
    <location>
        <begin position="173"/>
        <end position="194"/>
    </location>
</feature>
<dbReference type="Pfam" id="PF03929">
    <property type="entry name" value="PepSY_TM"/>
    <property type="match status" value="1"/>
</dbReference>
<dbReference type="EMBL" id="SJZJ01000003">
    <property type="protein sequence ID" value="TCJ30497.1"/>
    <property type="molecule type" value="Genomic_DNA"/>
</dbReference>
<keyword evidence="5" id="KW-1185">Reference proteome</keyword>
<feature type="compositionally biased region" description="Low complexity" evidence="1">
    <location>
        <begin position="1"/>
        <end position="16"/>
    </location>
</feature>
<keyword evidence="2" id="KW-0812">Transmembrane</keyword>
<reference evidence="4 5" key="1">
    <citation type="submission" date="2019-03" db="EMBL/GenBank/DDBJ databases">
        <authorList>
            <person name="Kim M.K.M."/>
        </authorList>
    </citation>
    <scope>NUCLEOTIDE SEQUENCE [LARGE SCALE GENOMIC DNA]</scope>
    <source>
        <strain evidence="4 5">18JY15-6</strain>
    </source>
</reference>
<comment type="caution">
    <text evidence="4">The sequence shown here is derived from an EMBL/GenBank/DDBJ whole genome shotgun (WGS) entry which is preliminary data.</text>
</comment>
<evidence type="ECO:0000256" key="2">
    <source>
        <dbReference type="SAM" id="Phobius"/>
    </source>
</evidence>
<accession>A0A4R1CIA8</accession>
<evidence type="ECO:0000259" key="3">
    <source>
        <dbReference type="Pfam" id="PF03413"/>
    </source>
</evidence>
<dbReference type="PANTHER" id="PTHR34219">
    <property type="entry name" value="IRON-REGULATED INNER MEMBRANE PROTEIN-RELATED"/>
    <property type="match status" value="1"/>
</dbReference>
<evidence type="ECO:0000256" key="1">
    <source>
        <dbReference type="SAM" id="MobiDB-lite"/>
    </source>
</evidence>
<evidence type="ECO:0000313" key="4">
    <source>
        <dbReference type="EMBL" id="TCJ30497.1"/>
    </source>
</evidence>
<gene>
    <name evidence="4" type="ORF">EPD65_02685</name>
</gene>
<dbReference type="AlphaFoldDB" id="A0A4R1CIA8"/>
<keyword evidence="2" id="KW-1133">Transmembrane helix</keyword>
<sequence>MSDTLVVDPVDDSTPTPDRKGKPSGGLFRAFWRWHFYASFVVIPVLLVLASTGLIYLLRFQIEPLMHADVMKVDVPADASRLSYDDQAAAVLKAYPDGRIAAVLEPSAPNRSTDFSLSTAAPGTPSWEDDTLREVYVDPYTGKVLGELNPDDTLSGWAKNTHKDMMLGTKGQYLIELGACWAIVMALTGYYMYWKGRAARARRKLAKAKGAALRHKHATVGLFVGVGLLGLVVSGLPWTVWWGGHVQTFATSQGTSMWSSDPGAQSAPPTLDASIPHSHNVPWGAGKSPVPTSAPEPTDATPVGVDAAVAAAEARGLTHPMTVAVPADAEGVYSVMGYAFNAPSKEATVHVDQFTAQPVAQYGYGDYSTLAKVVDQGIALHEGRRFGSLNFAATALFCLAVIFMCLAGPLMWWRRRPKGASMGAPRGRLNVRTGRLAVVGLIGLALVLPVFGASLVAVFALDQLVLRRVPPLKNFFNVV</sequence>
<dbReference type="Proteomes" id="UP000295453">
    <property type="component" value="Unassembled WGS sequence"/>
</dbReference>
<feature type="compositionally biased region" description="Polar residues" evidence="1">
    <location>
        <begin position="253"/>
        <end position="263"/>
    </location>
</feature>
<dbReference type="InterPro" id="IPR005625">
    <property type="entry name" value="PepSY-ass_TM"/>
</dbReference>
<keyword evidence="2" id="KW-0472">Membrane</keyword>
<feature type="transmembrane region" description="Helical" evidence="2">
    <location>
        <begin position="434"/>
        <end position="461"/>
    </location>
</feature>
<dbReference type="InterPro" id="IPR025711">
    <property type="entry name" value="PepSY"/>
</dbReference>
<feature type="transmembrane region" description="Helical" evidence="2">
    <location>
        <begin position="36"/>
        <end position="58"/>
    </location>
</feature>
<dbReference type="Pfam" id="PF03413">
    <property type="entry name" value="PepSY"/>
    <property type="match status" value="1"/>
</dbReference>
<evidence type="ECO:0000313" key="5">
    <source>
        <dbReference type="Proteomes" id="UP000295453"/>
    </source>
</evidence>
<feature type="region of interest" description="Disordered" evidence="1">
    <location>
        <begin position="253"/>
        <end position="301"/>
    </location>
</feature>
<feature type="transmembrane region" description="Helical" evidence="2">
    <location>
        <begin position="391"/>
        <end position="413"/>
    </location>
</feature>
<dbReference type="PANTHER" id="PTHR34219:SF1">
    <property type="entry name" value="PEPSY DOMAIN-CONTAINING PROTEIN"/>
    <property type="match status" value="1"/>
</dbReference>
<feature type="domain" description="PepSY" evidence="3">
    <location>
        <begin position="81"/>
        <end position="147"/>
    </location>
</feature>
<dbReference type="OrthoDB" id="9791166at2"/>
<protein>
    <submittedName>
        <fullName evidence="4">PepSY domain-containing protein</fullName>
    </submittedName>
</protein>
<feature type="transmembrane region" description="Helical" evidence="2">
    <location>
        <begin position="219"/>
        <end position="241"/>
    </location>
</feature>
<organism evidence="4 5">
    <name type="scientific">Nocardioides jejuensis</name>
    <dbReference type="NCBI Taxonomy" id="2502782"/>
    <lineage>
        <taxon>Bacteria</taxon>
        <taxon>Bacillati</taxon>
        <taxon>Actinomycetota</taxon>
        <taxon>Actinomycetes</taxon>
        <taxon>Propionibacteriales</taxon>
        <taxon>Nocardioidaceae</taxon>
        <taxon>Nocardioides</taxon>
    </lineage>
</organism>
<feature type="region of interest" description="Disordered" evidence="1">
    <location>
        <begin position="1"/>
        <end position="22"/>
    </location>
</feature>
<name>A0A4R1CIA8_9ACTN</name>